<dbReference type="AlphaFoldDB" id="A0A7K0FHZ3"/>
<feature type="transmembrane region" description="Helical" evidence="1">
    <location>
        <begin position="85"/>
        <end position="105"/>
    </location>
</feature>
<proteinExistence type="predicted"/>
<evidence type="ECO:0000313" key="2">
    <source>
        <dbReference type="EMBL" id="MRX45599.1"/>
    </source>
</evidence>
<organism evidence="2 3">
    <name type="scientific">Pedobacter puniceum</name>
    <dbReference type="NCBI Taxonomy" id="2666136"/>
    <lineage>
        <taxon>Bacteria</taxon>
        <taxon>Pseudomonadati</taxon>
        <taxon>Bacteroidota</taxon>
        <taxon>Sphingobacteriia</taxon>
        <taxon>Sphingobacteriales</taxon>
        <taxon>Sphingobacteriaceae</taxon>
        <taxon>Pedobacter</taxon>
    </lineage>
</organism>
<comment type="caution">
    <text evidence="2">The sequence shown here is derived from an EMBL/GenBank/DDBJ whole genome shotgun (WGS) entry which is preliminary data.</text>
</comment>
<keyword evidence="1" id="KW-0472">Membrane</keyword>
<protein>
    <submittedName>
        <fullName evidence="2">Uncharacterized protein</fullName>
    </submittedName>
</protein>
<keyword evidence="3" id="KW-1185">Reference proteome</keyword>
<feature type="transmembrane region" description="Helical" evidence="1">
    <location>
        <begin position="59"/>
        <end position="79"/>
    </location>
</feature>
<evidence type="ECO:0000256" key="1">
    <source>
        <dbReference type="SAM" id="Phobius"/>
    </source>
</evidence>
<keyword evidence="1" id="KW-1133">Transmembrane helix</keyword>
<dbReference type="Proteomes" id="UP000462931">
    <property type="component" value="Unassembled WGS sequence"/>
</dbReference>
<evidence type="ECO:0000313" key="3">
    <source>
        <dbReference type="Proteomes" id="UP000462931"/>
    </source>
</evidence>
<sequence length="145" mass="15528">MSYGFSQSKQDTITIKKGLGTYYIQNGKMLKPKQLLELTKSNPVAYEAMLKAKKNQVPAAIFGSIGGFCIGYPLGAAISGSDMNWTLLGVGAALTVISIPFSSAYNKNTSTAVKAYNEGLQKLSYRKVRLESMIGASGLGLRATF</sequence>
<gene>
    <name evidence="2" type="ORF">GJJ64_00175</name>
</gene>
<keyword evidence="1" id="KW-0812">Transmembrane</keyword>
<reference evidence="2 3" key="1">
    <citation type="submission" date="2019-11" db="EMBL/GenBank/DDBJ databases">
        <authorList>
            <person name="Cheng Q."/>
            <person name="Yang Z."/>
        </authorList>
    </citation>
    <scope>NUCLEOTIDE SEQUENCE [LARGE SCALE GENOMIC DNA]</scope>
    <source>
        <strain evidence="2 3">HX-22-1</strain>
    </source>
</reference>
<name>A0A7K0FHZ3_9SPHI</name>
<dbReference type="EMBL" id="WKJI01000001">
    <property type="protein sequence ID" value="MRX45599.1"/>
    <property type="molecule type" value="Genomic_DNA"/>
</dbReference>
<accession>A0A7K0FHZ3</accession>
<dbReference type="RefSeq" id="WP_154285789.1">
    <property type="nucleotide sequence ID" value="NZ_WKJI01000001.1"/>
</dbReference>